<evidence type="ECO:0000313" key="2">
    <source>
        <dbReference type="Proteomes" id="UP000643403"/>
    </source>
</evidence>
<evidence type="ECO:0008006" key="3">
    <source>
        <dbReference type="Google" id="ProtNLM"/>
    </source>
</evidence>
<protein>
    <recommendedName>
        <fullName evidence="3">Helix-turn-helix domain-containing protein</fullName>
    </recommendedName>
</protein>
<dbReference type="Proteomes" id="UP000643403">
    <property type="component" value="Unassembled WGS sequence"/>
</dbReference>
<accession>A0ABQ3BSE2</accession>
<gene>
    <name evidence="1" type="ORF">GCM10008101_06790</name>
</gene>
<evidence type="ECO:0000313" key="1">
    <source>
        <dbReference type="EMBL" id="GGZ56029.1"/>
    </source>
</evidence>
<dbReference type="RefSeq" id="WP_189446959.1">
    <property type="nucleotide sequence ID" value="NZ_BMXY01000001.1"/>
</dbReference>
<keyword evidence="2" id="KW-1185">Reference proteome</keyword>
<proteinExistence type="predicted"/>
<organism evidence="1 2">
    <name type="scientific">Cognatilysobacter xinjiangensis</name>
    <dbReference type="NCBI Taxonomy" id="546892"/>
    <lineage>
        <taxon>Bacteria</taxon>
        <taxon>Pseudomonadati</taxon>
        <taxon>Pseudomonadota</taxon>
        <taxon>Gammaproteobacteria</taxon>
        <taxon>Lysobacterales</taxon>
        <taxon>Lysobacteraceae</taxon>
        <taxon>Cognatilysobacter</taxon>
    </lineage>
</organism>
<sequence length="68" mass="7682">MARRLQTVSQFAAERGFTEPSIRWWIFNAAANGMQALGVVMRIGRRVYIDPEKFDAWLEAQQPQAGAA</sequence>
<dbReference type="EMBL" id="BMXY01000001">
    <property type="protein sequence ID" value="GGZ56029.1"/>
    <property type="molecule type" value="Genomic_DNA"/>
</dbReference>
<reference evidence="2" key="1">
    <citation type="journal article" date="2019" name="Int. J. Syst. Evol. Microbiol.">
        <title>The Global Catalogue of Microorganisms (GCM) 10K type strain sequencing project: providing services to taxonomists for standard genome sequencing and annotation.</title>
        <authorList>
            <consortium name="The Broad Institute Genomics Platform"/>
            <consortium name="The Broad Institute Genome Sequencing Center for Infectious Disease"/>
            <person name="Wu L."/>
            <person name="Ma J."/>
        </authorList>
    </citation>
    <scope>NUCLEOTIDE SEQUENCE [LARGE SCALE GENOMIC DNA]</scope>
    <source>
        <strain evidence="2">KCTC 22558</strain>
    </source>
</reference>
<name>A0ABQ3BSE2_9GAMM</name>
<comment type="caution">
    <text evidence="1">The sequence shown here is derived from an EMBL/GenBank/DDBJ whole genome shotgun (WGS) entry which is preliminary data.</text>
</comment>